<dbReference type="EC" id="5.2.1.8" evidence="2"/>
<gene>
    <name evidence="6" type="ORF">COT77_02225</name>
</gene>
<evidence type="ECO:0000256" key="4">
    <source>
        <dbReference type="ARBA" id="ARBA00023110"/>
    </source>
</evidence>
<comment type="catalytic activity">
    <reaction evidence="1">
        <text>[protein]-peptidylproline (omega=180) = [protein]-peptidylproline (omega=0)</text>
        <dbReference type="Rhea" id="RHEA:16237"/>
        <dbReference type="Rhea" id="RHEA-COMP:10747"/>
        <dbReference type="Rhea" id="RHEA-COMP:10748"/>
        <dbReference type="ChEBI" id="CHEBI:83833"/>
        <dbReference type="ChEBI" id="CHEBI:83834"/>
        <dbReference type="EC" id="5.2.1.8"/>
    </reaction>
</comment>
<dbReference type="Proteomes" id="UP000228596">
    <property type="component" value="Unassembled WGS sequence"/>
</dbReference>
<evidence type="ECO:0000256" key="5">
    <source>
        <dbReference type="ARBA" id="ARBA00023235"/>
    </source>
</evidence>
<dbReference type="InterPro" id="IPR050245">
    <property type="entry name" value="PrsA_foldase"/>
</dbReference>
<keyword evidence="3" id="KW-0732">Signal</keyword>
<dbReference type="EMBL" id="PEZV01000023">
    <property type="protein sequence ID" value="PIT97293.1"/>
    <property type="molecule type" value="Genomic_DNA"/>
</dbReference>
<dbReference type="PANTHER" id="PTHR47245">
    <property type="entry name" value="PEPTIDYLPROLYL ISOMERASE"/>
    <property type="match status" value="1"/>
</dbReference>
<evidence type="ECO:0000256" key="3">
    <source>
        <dbReference type="ARBA" id="ARBA00022729"/>
    </source>
</evidence>
<feature type="non-terminal residue" evidence="6">
    <location>
        <position position="1"/>
    </location>
</feature>
<keyword evidence="4" id="KW-0697">Rotamase</keyword>
<dbReference type="GO" id="GO:0003755">
    <property type="term" value="F:peptidyl-prolyl cis-trans isomerase activity"/>
    <property type="evidence" value="ECO:0007669"/>
    <property type="project" value="UniProtKB-KW"/>
</dbReference>
<accession>A0A2M6WWW8</accession>
<keyword evidence="5" id="KW-0413">Isomerase</keyword>
<organism evidence="6 7">
    <name type="scientific">Candidatus Berkelbacteria bacterium CG10_big_fil_rev_8_21_14_0_10_41_12</name>
    <dbReference type="NCBI Taxonomy" id="1974513"/>
    <lineage>
        <taxon>Bacteria</taxon>
        <taxon>Candidatus Berkelbacteria</taxon>
    </lineage>
</organism>
<dbReference type="Pfam" id="PF13624">
    <property type="entry name" value="SurA_N_3"/>
    <property type="match status" value="1"/>
</dbReference>
<name>A0A2M6WWW8_9BACT</name>
<proteinExistence type="predicted"/>
<dbReference type="InterPro" id="IPR027304">
    <property type="entry name" value="Trigger_fact/SurA_dom_sf"/>
</dbReference>
<reference evidence="7" key="1">
    <citation type="submission" date="2017-09" db="EMBL/GenBank/DDBJ databases">
        <title>Depth-based differentiation of microbial function through sediment-hosted aquifers and enrichment of novel symbionts in the deep terrestrial subsurface.</title>
        <authorList>
            <person name="Probst A.J."/>
            <person name="Ladd B."/>
            <person name="Jarett J.K."/>
            <person name="Geller-Mcgrath D.E."/>
            <person name="Sieber C.M.K."/>
            <person name="Emerson J.B."/>
            <person name="Anantharaman K."/>
            <person name="Thomas B.C."/>
            <person name="Malmstrom R."/>
            <person name="Stieglmeier M."/>
            <person name="Klingl A."/>
            <person name="Woyke T."/>
            <person name="Ryan C.M."/>
            <person name="Banfield J.F."/>
        </authorList>
    </citation>
    <scope>NUCLEOTIDE SEQUENCE [LARGE SCALE GENOMIC DNA]</scope>
</reference>
<evidence type="ECO:0000256" key="1">
    <source>
        <dbReference type="ARBA" id="ARBA00000971"/>
    </source>
</evidence>
<dbReference type="Gene3D" id="1.10.4030.10">
    <property type="entry name" value="Porin chaperone SurA, peptide-binding domain"/>
    <property type="match status" value="1"/>
</dbReference>
<protein>
    <recommendedName>
        <fullName evidence="2">peptidylprolyl isomerase</fullName>
        <ecNumber evidence="2">5.2.1.8</ecNumber>
    </recommendedName>
</protein>
<evidence type="ECO:0000313" key="6">
    <source>
        <dbReference type="EMBL" id="PIT97293.1"/>
    </source>
</evidence>
<sequence>QATLENEIIKNLILQTGKKENITVTQTQVDERVGKIEAQFTAQGTDLDSLLASQGQTRQDLEEQLKVQLIVEGILGGDIEITDEQIKEYYETNKDFFPKDAVLEDLKEDIRQDVFQQQMGEKFQPWLEELKKEAKIYYFLKF</sequence>
<dbReference type="SUPFAM" id="SSF109998">
    <property type="entry name" value="Triger factor/SurA peptide-binding domain-like"/>
    <property type="match status" value="1"/>
</dbReference>
<evidence type="ECO:0000313" key="7">
    <source>
        <dbReference type="Proteomes" id="UP000228596"/>
    </source>
</evidence>
<dbReference type="PANTHER" id="PTHR47245:SF1">
    <property type="entry name" value="FOLDASE PROTEIN PRSA"/>
    <property type="match status" value="1"/>
</dbReference>
<comment type="caution">
    <text evidence="6">The sequence shown here is derived from an EMBL/GenBank/DDBJ whole genome shotgun (WGS) entry which is preliminary data.</text>
</comment>
<evidence type="ECO:0000256" key="2">
    <source>
        <dbReference type="ARBA" id="ARBA00013194"/>
    </source>
</evidence>
<dbReference type="AlphaFoldDB" id="A0A2M6WWW8"/>